<sequence>MPLFEVLTPLSIGLCFFGVFIGIIMGAIPGMTATMAIAIFLPITYAMDMIDSIGLLIGLYVGGISGGLVPAVLLNIPGTPSSLCTTFDGYPMTKKGEGEKALKVGITASIIGGFFSLTILYFFAPILSSVAIDFSSVEKFLIIVFALTVIAAISKGSMLAGIFSGLLGIFVSLIGTFMDNNTMRLVPPGFEDELVYGFSLLPVLIGLFAIGQLLQEAEEGMKAASHQKVDFQKGRGQNRFKFSFFLKQKINVVRSAILGTFIGILPGVGGSAASITAYSQAKNFSKHPERFGDGEPEGLVASEAANNGLIGGALIPLLSLGIPGDSTTAILIGAFILQGIEVGPLFITSNPDLWSGIIFALVIANIVMFLMMFFAIKYFAKIVLIPKYIIFPIIVVACVVGSYAINNGIMFDVWTLLLFGLLGYIFPKIGIQIPSFLIGFILGMQAEKYFIDSLKGSGGDLTVFFTNGPAAIVIWVLIFGSVGYAIFDNQKSKNKSEQKAA</sequence>
<dbReference type="RefSeq" id="WP_390293920.1">
    <property type="nucleotide sequence ID" value="NZ_JBHSFU010000004.1"/>
</dbReference>
<keyword evidence="1" id="KW-0472">Membrane</keyword>
<keyword evidence="1" id="KW-1133">Transmembrane helix</keyword>
<evidence type="ECO:0000259" key="2">
    <source>
        <dbReference type="Pfam" id="PF01970"/>
    </source>
</evidence>
<evidence type="ECO:0000313" key="3">
    <source>
        <dbReference type="EMBL" id="MFC4557819.1"/>
    </source>
</evidence>
<dbReference type="Pfam" id="PF01970">
    <property type="entry name" value="TctA"/>
    <property type="match status" value="1"/>
</dbReference>
<feature type="transmembrane region" description="Helical" evidence="1">
    <location>
        <begin position="463"/>
        <end position="487"/>
    </location>
</feature>
<evidence type="ECO:0000313" key="4">
    <source>
        <dbReference type="Proteomes" id="UP001595989"/>
    </source>
</evidence>
<comment type="caution">
    <text evidence="3">The sequence shown here is derived from an EMBL/GenBank/DDBJ whole genome shotgun (WGS) entry which is preliminary data.</text>
</comment>
<feature type="transmembrane region" description="Helical" evidence="1">
    <location>
        <begin position="256"/>
        <end position="279"/>
    </location>
</feature>
<dbReference type="PANTHER" id="PTHR35342:SF5">
    <property type="entry name" value="TRICARBOXYLIC TRANSPORT PROTEIN"/>
    <property type="match status" value="1"/>
</dbReference>
<dbReference type="EMBL" id="JBHSFU010000004">
    <property type="protein sequence ID" value="MFC4557819.1"/>
    <property type="molecule type" value="Genomic_DNA"/>
</dbReference>
<feature type="domain" description="DUF112" evidence="2">
    <location>
        <begin position="13"/>
        <end position="437"/>
    </location>
</feature>
<feature type="transmembrane region" description="Helical" evidence="1">
    <location>
        <begin position="388"/>
        <end position="405"/>
    </location>
</feature>
<dbReference type="PANTHER" id="PTHR35342">
    <property type="entry name" value="TRICARBOXYLIC TRANSPORT PROTEIN"/>
    <property type="match status" value="1"/>
</dbReference>
<feature type="transmembrane region" description="Helical" evidence="1">
    <location>
        <begin position="417"/>
        <end position="442"/>
    </location>
</feature>
<accession>A0ABV9DG70</accession>
<feature type="transmembrane region" description="Helical" evidence="1">
    <location>
        <begin position="53"/>
        <end position="74"/>
    </location>
</feature>
<gene>
    <name evidence="3" type="ORF">ACFO3D_06300</name>
</gene>
<feature type="transmembrane region" description="Helical" evidence="1">
    <location>
        <begin position="12"/>
        <end position="41"/>
    </location>
</feature>
<feature type="transmembrane region" description="Helical" evidence="1">
    <location>
        <begin position="353"/>
        <end position="376"/>
    </location>
</feature>
<organism evidence="3 4">
    <name type="scientific">Virgibacillus kekensis</name>
    <dbReference type="NCBI Taxonomy" id="202261"/>
    <lineage>
        <taxon>Bacteria</taxon>
        <taxon>Bacillati</taxon>
        <taxon>Bacillota</taxon>
        <taxon>Bacilli</taxon>
        <taxon>Bacillales</taxon>
        <taxon>Bacillaceae</taxon>
        <taxon>Virgibacillus</taxon>
    </lineage>
</organism>
<feature type="transmembrane region" description="Helical" evidence="1">
    <location>
        <begin position="130"/>
        <end position="152"/>
    </location>
</feature>
<evidence type="ECO:0000256" key="1">
    <source>
        <dbReference type="SAM" id="Phobius"/>
    </source>
</evidence>
<keyword evidence="1" id="KW-0812">Transmembrane</keyword>
<feature type="transmembrane region" description="Helical" evidence="1">
    <location>
        <begin position="194"/>
        <end position="214"/>
    </location>
</feature>
<feature type="transmembrane region" description="Helical" evidence="1">
    <location>
        <begin position="101"/>
        <end position="124"/>
    </location>
</feature>
<keyword evidence="4" id="KW-1185">Reference proteome</keyword>
<proteinExistence type="predicted"/>
<feature type="transmembrane region" description="Helical" evidence="1">
    <location>
        <begin position="299"/>
        <end position="322"/>
    </location>
</feature>
<feature type="transmembrane region" description="Helical" evidence="1">
    <location>
        <begin position="329"/>
        <end position="347"/>
    </location>
</feature>
<protein>
    <submittedName>
        <fullName evidence="3">Tripartite tricarboxylate transporter permease</fullName>
    </submittedName>
</protein>
<name>A0ABV9DG70_9BACI</name>
<reference evidence="4" key="1">
    <citation type="journal article" date="2019" name="Int. J. Syst. Evol. Microbiol.">
        <title>The Global Catalogue of Microorganisms (GCM) 10K type strain sequencing project: providing services to taxonomists for standard genome sequencing and annotation.</title>
        <authorList>
            <consortium name="The Broad Institute Genomics Platform"/>
            <consortium name="The Broad Institute Genome Sequencing Center for Infectious Disease"/>
            <person name="Wu L."/>
            <person name="Ma J."/>
        </authorList>
    </citation>
    <scope>NUCLEOTIDE SEQUENCE [LARGE SCALE GENOMIC DNA]</scope>
    <source>
        <strain evidence="4">CGMCC 4.7426</strain>
    </source>
</reference>
<dbReference type="InterPro" id="IPR002823">
    <property type="entry name" value="DUF112_TM"/>
</dbReference>
<dbReference type="Proteomes" id="UP001595989">
    <property type="component" value="Unassembled WGS sequence"/>
</dbReference>